<sequence>MKTMTKNLAVVFIAIALAFGFVGCANSGSESGTTSTKEGSDVKSQLTELPNFNSTDLDGNQVTGDIFAQKKYTVVNFWGTYCSPCIGEMAELATWANEMGDDAQLIGVVIDANGTDAQEYETARSICSAKGVTFTNVCANSTFNSAISSLVAVPTTVIVDSNRQVVAGPIVGAQVDTYKSALEDLLAK</sequence>
<dbReference type="AlphaFoldDB" id="A0AA43RM03"/>
<dbReference type="Gene3D" id="3.40.30.10">
    <property type="entry name" value="Glutaredoxin"/>
    <property type="match status" value="1"/>
</dbReference>
<organism evidence="3 4">
    <name type="scientific">Phoenicibacter congonensis</name>
    <dbReference type="NCBI Taxonomy" id="1944646"/>
    <lineage>
        <taxon>Bacteria</taxon>
        <taxon>Bacillati</taxon>
        <taxon>Actinomycetota</taxon>
        <taxon>Coriobacteriia</taxon>
        <taxon>Eggerthellales</taxon>
        <taxon>Eggerthellaceae</taxon>
        <taxon>Phoenicibacter</taxon>
    </lineage>
</organism>
<reference evidence="3" key="1">
    <citation type="submission" date="2023-07" db="EMBL/GenBank/DDBJ databases">
        <title>Between Cages and Wild: Unraveling the Impact of Captivity on Animal Microbiomes and Antimicrobial Resistance.</title>
        <authorList>
            <person name="Schmartz G.P."/>
            <person name="Rehner J."/>
            <person name="Schuff M.J."/>
            <person name="Becker S.L."/>
            <person name="Kravczyk M."/>
            <person name="Gurevich A."/>
            <person name="Francke R."/>
            <person name="Mueller R."/>
            <person name="Keller V."/>
            <person name="Keller A."/>
        </authorList>
    </citation>
    <scope>NUCLEOTIDE SEQUENCE</scope>
    <source>
        <strain evidence="3">S12M_St_49</strain>
    </source>
</reference>
<gene>
    <name evidence="3" type="ORF">Q3982_04665</name>
</gene>
<dbReference type="PROSITE" id="PS51257">
    <property type="entry name" value="PROKAR_LIPOPROTEIN"/>
    <property type="match status" value="1"/>
</dbReference>
<dbReference type="PROSITE" id="PS51352">
    <property type="entry name" value="THIOREDOXIN_2"/>
    <property type="match status" value="1"/>
</dbReference>
<protein>
    <submittedName>
        <fullName evidence="3">TlpA disulfide reductase family protein</fullName>
    </submittedName>
</protein>
<keyword evidence="4" id="KW-1185">Reference proteome</keyword>
<evidence type="ECO:0000313" key="3">
    <source>
        <dbReference type="EMBL" id="MDO4841952.1"/>
    </source>
</evidence>
<dbReference type="InterPro" id="IPR050553">
    <property type="entry name" value="Thioredoxin_ResA/DsbE_sf"/>
</dbReference>
<dbReference type="SUPFAM" id="SSF52833">
    <property type="entry name" value="Thioredoxin-like"/>
    <property type="match status" value="1"/>
</dbReference>
<evidence type="ECO:0000256" key="1">
    <source>
        <dbReference type="SAM" id="SignalP"/>
    </source>
</evidence>
<keyword evidence="1" id="KW-0732">Signal</keyword>
<dbReference type="PANTHER" id="PTHR42852:SF17">
    <property type="entry name" value="THIOREDOXIN-LIKE PROTEIN HI_1115"/>
    <property type="match status" value="1"/>
</dbReference>
<dbReference type="EMBL" id="JAUMVS010000069">
    <property type="protein sequence ID" value="MDO4841952.1"/>
    <property type="molecule type" value="Genomic_DNA"/>
</dbReference>
<dbReference type="PANTHER" id="PTHR42852">
    <property type="entry name" value="THIOL:DISULFIDE INTERCHANGE PROTEIN DSBE"/>
    <property type="match status" value="1"/>
</dbReference>
<dbReference type="InterPro" id="IPR013740">
    <property type="entry name" value="Redoxin"/>
</dbReference>
<dbReference type="Proteomes" id="UP001168575">
    <property type="component" value="Unassembled WGS sequence"/>
</dbReference>
<dbReference type="GO" id="GO:0016491">
    <property type="term" value="F:oxidoreductase activity"/>
    <property type="evidence" value="ECO:0007669"/>
    <property type="project" value="InterPro"/>
</dbReference>
<evidence type="ECO:0000313" key="4">
    <source>
        <dbReference type="Proteomes" id="UP001168575"/>
    </source>
</evidence>
<proteinExistence type="predicted"/>
<dbReference type="InterPro" id="IPR013766">
    <property type="entry name" value="Thioredoxin_domain"/>
</dbReference>
<feature type="domain" description="Thioredoxin" evidence="2">
    <location>
        <begin position="43"/>
        <end position="188"/>
    </location>
</feature>
<dbReference type="CDD" id="cd02966">
    <property type="entry name" value="TlpA_like_family"/>
    <property type="match status" value="1"/>
</dbReference>
<comment type="caution">
    <text evidence="3">The sequence shown here is derived from an EMBL/GenBank/DDBJ whole genome shotgun (WGS) entry which is preliminary data.</text>
</comment>
<accession>A0AA43RM03</accession>
<feature type="signal peptide" evidence="1">
    <location>
        <begin position="1"/>
        <end position="27"/>
    </location>
</feature>
<evidence type="ECO:0000259" key="2">
    <source>
        <dbReference type="PROSITE" id="PS51352"/>
    </source>
</evidence>
<feature type="chain" id="PRO_5041403555" evidence="1">
    <location>
        <begin position="28"/>
        <end position="188"/>
    </location>
</feature>
<dbReference type="Pfam" id="PF08534">
    <property type="entry name" value="Redoxin"/>
    <property type="match status" value="1"/>
</dbReference>
<dbReference type="InterPro" id="IPR036249">
    <property type="entry name" value="Thioredoxin-like_sf"/>
</dbReference>
<name>A0AA43RM03_9ACTN</name>